<keyword evidence="5" id="KW-0812">Transmembrane</keyword>
<protein>
    <submittedName>
        <fullName evidence="8">Methyl-accepting chemotaxis protein</fullName>
    </submittedName>
</protein>
<evidence type="ECO:0000313" key="8">
    <source>
        <dbReference type="EMBL" id="WLD58464.1"/>
    </source>
</evidence>
<reference evidence="8" key="1">
    <citation type="submission" date="2022-07" db="EMBL/GenBank/DDBJ databases">
        <title>Complete genome sequence of Salinispirillum sp. LH10-3-1 capable of multiple carbohydrate inversion isolated from a soda lake.</title>
        <authorList>
            <person name="Liu J."/>
            <person name="Zhai Y."/>
            <person name="Zhang H."/>
            <person name="Yang H."/>
            <person name="Qu J."/>
            <person name="Li J."/>
        </authorList>
    </citation>
    <scope>NUCLEOTIDE SEQUENCE</scope>
    <source>
        <strain evidence="8">LH 10-3-1</strain>
    </source>
</reference>
<organism evidence="8">
    <name type="scientific">Salinispirillum sp. LH 10-3-1</name>
    <dbReference type="NCBI Taxonomy" id="2952525"/>
    <lineage>
        <taxon>Bacteria</taxon>
        <taxon>Pseudomonadati</taxon>
        <taxon>Pseudomonadota</taxon>
        <taxon>Gammaproteobacteria</taxon>
        <taxon>Oceanospirillales</taxon>
        <taxon>Saccharospirillaceae</taxon>
        <taxon>Salinispirillum</taxon>
    </lineage>
</organism>
<dbReference type="InterPro" id="IPR003660">
    <property type="entry name" value="HAMP_dom"/>
</dbReference>
<gene>
    <name evidence="8" type="ORF">NFC81_01390</name>
</gene>
<dbReference type="CDD" id="cd11386">
    <property type="entry name" value="MCP_signal"/>
    <property type="match status" value="1"/>
</dbReference>
<keyword evidence="5" id="KW-0472">Membrane</keyword>
<feature type="domain" description="Methyl-accepting transducer" evidence="6">
    <location>
        <begin position="501"/>
        <end position="737"/>
    </location>
</feature>
<dbReference type="Gene3D" id="1.10.287.950">
    <property type="entry name" value="Methyl-accepting chemotaxis protein"/>
    <property type="match status" value="1"/>
</dbReference>
<dbReference type="InterPro" id="IPR004089">
    <property type="entry name" value="MCPsignal_dom"/>
</dbReference>
<comment type="subcellular location">
    <subcellularLocation>
        <location evidence="1">Membrane</location>
    </subcellularLocation>
</comment>
<dbReference type="Pfam" id="PF00672">
    <property type="entry name" value="HAMP"/>
    <property type="match status" value="1"/>
</dbReference>
<dbReference type="PANTHER" id="PTHR32089">
    <property type="entry name" value="METHYL-ACCEPTING CHEMOTAXIS PROTEIN MCPB"/>
    <property type="match status" value="1"/>
</dbReference>
<dbReference type="AlphaFoldDB" id="A0AB38YGF5"/>
<dbReference type="GO" id="GO:0007165">
    <property type="term" value="P:signal transduction"/>
    <property type="evidence" value="ECO:0007669"/>
    <property type="project" value="UniProtKB-KW"/>
</dbReference>
<dbReference type="PROSITE" id="PS50111">
    <property type="entry name" value="CHEMOTAXIS_TRANSDUC_2"/>
    <property type="match status" value="1"/>
</dbReference>
<feature type="domain" description="HAMP" evidence="7">
    <location>
        <begin position="443"/>
        <end position="496"/>
    </location>
</feature>
<dbReference type="GO" id="GO:0016020">
    <property type="term" value="C:membrane"/>
    <property type="evidence" value="ECO:0007669"/>
    <property type="project" value="UniProtKB-SubCell"/>
</dbReference>
<dbReference type="FunFam" id="1.10.287.950:FF:000001">
    <property type="entry name" value="Methyl-accepting chemotaxis sensory transducer"/>
    <property type="match status" value="1"/>
</dbReference>
<evidence type="ECO:0000259" key="6">
    <source>
        <dbReference type="PROSITE" id="PS50111"/>
    </source>
</evidence>
<name>A0AB38YGF5_9GAMM</name>
<dbReference type="Gene3D" id="6.10.340.10">
    <property type="match status" value="1"/>
</dbReference>
<dbReference type="SMART" id="SM00283">
    <property type="entry name" value="MA"/>
    <property type="match status" value="1"/>
</dbReference>
<accession>A0AB38YGF5</accession>
<dbReference type="SUPFAM" id="SSF58104">
    <property type="entry name" value="Methyl-accepting chemotaxis protein (MCP) signaling domain"/>
    <property type="match status" value="1"/>
</dbReference>
<keyword evidence="5" id="KW-1133">Transmembrane helix</keyword>
<dbReference type="SMART" id="SM00304">
    <property type="entry name" value="HAMP"/>
    <property type="match status" value="1"/>
</dbReference>
<evidence type="ECO:0000256" key="3">
    <source>
        <dbReference type="ARBA" id="ARBA00029447"/>
    </source>
</evidence>
<sequence length="773" mass="83466">MNIKTKVTLGAILLTAVPVVISVILIGAVASSAGSSALRAQVEAQLVALRETKRAQVEDYMANTRDQVLSQSANTNLIDLMMEMASSARNVADSHRNNMDTYREAVASFYEGEFAAYYRTLNNGRTLSAALYHQSLDNTATFLQYAYMVDSEYPIGQKNELVRSRTISSYDFMHRGLHSYLNDFVQRFGYADLYLVAEDGLVFYSVQKNIDFGINLNEQFSTSGLARVHQQVMAGDRGETYSEDFSAYAPLYDLPTAFIGTQVYRRDSGERLGSLVLALSEQPLNQIMTNGQAWAETGFGQTGETILVGRDGVTRSLSRAFAEQPTAFLRDLHATGLDTAVLEDMQARGTNVGLLPLQRRGIAHAANGDSGVASLVDMHGEALLSAYAPVSVQGLEWVVLSEISEREAFADIRGLLASIRNNAFILVSIMMVVAVVVGLVFARSLVAPILALAKTIRSIGDSADLTLRTKVRSTDEVGAMALSLNQTLDRIHQMVTGMRESADRLTDASGHLDTVANAAQQVVATQQAQSGQIASATVEMQAVVHDVANNANKASEAARNADESSTAGQALMNDGRQAMRNLERELTDTASLVQRVESDASNIGQVLDVIRAIAEQTNLLALNAAIESARAGEVGRGFAVVADEVRMLAGRTQKSLDDIHDLVEQLQSGAKDAARAMNQSQTGSQLTMEKLESAGQAFDEIRSAVAEISAMNVQIADAAGQQSQAADEINRSIMQLTELTETSSDNSRLTSDAGKGVSQVSADIRQWVDQFRT</sequence>
<dbReference type="PANTHER" id="PTHR32089:SF112">
    <property type="entry name" value="LYSOZYME-LIKE PROTEIN-RELATED"/>
    <property type="match status" value="1"/>
</dbReference>
<evidence type="ECO:0000259" key="7">
    <source>
        <dbReference type="PROSITE" id="PS50885"/>
    </source>
</evidence>
<dbReference type="Pfam" id="PF00015">
    <property type="entry name" value="MCPsignal"/>
    <property type="match status" value="1"/>
</dbReference>
<dbReference type="PROSITE" id="PS50885">
    <property type="entry name" value="HAMP"/>
    <property type="match status" value="1"/>
</dbReference>
<feature type="transmembrane region" description="Helical" evidence="5">
    <location>
        <begin position="423"/>
        <end position="442"/>
    </location>
</feature>
<evidence type="ECO:0000256" key="1">
    <source>
        <dbReference type="ARBA" id="ARBA00004370"/>
    </source>
</evidence>
<comment type="similarity">
    <text evidence="3">Belongs to the methyl-accepting chemotaxis (MCP) protein family.</text>
</comment>
<dbReference type="CDD" id="cd06225">
    <property type="entry name" value="HAMP"/>
    <property type="match status" value="1"/>
</dbReference>
<evidence type="ECO:0000256" key="2">
    <source>
        <dbReference type="ARBA" id="ARBA00023224"/>
    </source>
</evidence>
<dbReference type="GO" id="GO:0006935">
    <property type="term" value="P:chemotaxis"/>
    <property type="evidence" value="ECO:0007669"/>
    <property type="project" value="UniProtKB-ARBA"/>
</dbReference>
<evidence type="ECO:0000256" key="5">
    <source>
        <dbReference type="SAM" id="Phobius"/>
    </source>
</evidence>
<dbReference type="RefSeq" id="WP_304995749.1">
    <property type="nucleotide sequence ID" value="NZ_CP101717.1"/>
</dbReference>
<proteinExistence type="inferred from homology"/>
<evidence type="ECO:0000256" key="4">
    <source>
        <dbReference type="PROSITE-ProRule" id="PRU00284"/>
    </source>
</evidence>
<keyword evidence="2 4" id="KW-0807">Transducer</keyword>
<dbReference type="EMBL" id="CP101717">
    <property type="protein sequence ID" value="WLD58464.1"/>
    <property type="molecule type" value="Genomic_DNA"/>
</dbReference>